<feature type="domain" description="Alcohol dehydrogenase-like C-terminal" evidence="9">
    <location>
        <begin position="477"/>
        <end position="612"/>
    </location>
</feature>
<name>A0ABN9THD6_9DINO</name>
<evidence type="ECO:0000313" key="11">
    <source>
        <dbReference type="EMBL" id="CAK0845321.1"/>
    </source>
</evidence>
<dbReference type="Gene3D" id="3.90.180.10">
    <property type="entry name" value="Medium-chain alcohol dehydrogenases, catalytic domain"/>
    <property type="match status" value="1"/>
</dbReference>
<protein>
    <recommendedName>
        <fullName evidence="3">alcohol dehydrogenase</fullName>
        <ecNumber evidence="3">1.1.1.1</ecNumber>
    </recommendedName>
</protein>
<dbReference type="Pfam" id="PF08240">
    <property type="entry name" value="ADH_N"/>
    <property type="match status" value="1"/>
</dbReference>
<comment type="cofactor">
    <cofactor evidence="1">
        <name>Zn(2+)</name>
        <dbReference type="ChEBI" id="CHEBI:29105"/>
    </cofactor>
</comment>
<dbReference type="Gene3D" id="3.40.50.720">
    <property type="entry name" value="NAD(P)-binding Rossmann-like Domain"/>
    <property type="match status" value="1"/>
</dbReference>
<dbReference type="InterPro" id="IPR011032">
    <property type="entry name" value="GroES-like_sf"/>
</dbReference>
<dbReference type="Proteomes" id="UP001189429">
    <property type="component" value="Unassembled WGS sequence"/>
</dbReference>
<evidence type="ECO:0000259" key="10">
    <source>
        <dbReference type="Pfam" id="PF08240"/>
    </source>
</evidence>
<dbReference type="SUPFAM" id="SSF50129">
    <property type="entry name" value="GroES-like"/>
    <property type="match status" value="1"/>
</dbReference>
<dbReference type="EMBL" id="CAUYUJ010014727">
    <property type="protein sequence ID" value="CAK0845321.1"/>
    <property type="molecule type" value="Genomic_DNA"/>
</dbReference>
<dbReference type="SUPFAM" id="SSF51735">
    <property type="entry name" value="NAD(P)-binding Rossmann-fold domains"/>
    <property type="match status" value="1"/>
</dbReference>
<dbReference type="InterPro" id="IPR013154">
    <property type="entry name" value="ADH-like_N"/>
</dbReference>
<feature type="compositionally biased region" description="Low complexity" evidence="8">
    <location>
        <begin position="102"/>
        <end position="112"/>
    </location>
</feature>
<dbReference type="EC" id="1.1.1.1" evidence="3"/>
<dbReference type="Pfam" id="PF00107">
    <property type="entry name" value="ADH_zinc_N"/>
    <property type="match status" value="1"/>
</dbReference>
<evidence type="ECO:0000259" key="9">
    <source>
        <dbReference type="Pfam" id="PF00107"/>
    </source>
</evidence>
<evidence type="ECO:0000256" key="7">
    <source>
        <dbReference type="ARBA" id="ARBA00023027"/>
    </source>
</evidence>
<evidence type="ECO:0000256" key="6">
    <source>
        <dbReference type="ARBA" id="ARBA00023002"/>
    </source>
</evidence>
<evidence type="ECO:0000256" key="8">
    <source>
        <dbReference type="SAM" id="MobiDB-lite"/>
    </source>
</evidence>
<keyword evidence="7" id="KW-0520">NAD</keyword>
<keyword evidence="5" id="KW-0862">Zinc</keyword>
<organism evidence="11 12">
    <name type="scientific">Prorocentrum cordatum</name>
    <dbReference type="NCBI Taxonomy" id="2364126"/>
    <lineage>
        <taxon>Eukaryota</taxon>
        <taxon>Sar</taxon>
        <taxon>Alveolata</taxon>
        <taxon>Dinophyceae</taxon>
        <taxon>Prorocentrales</taxon>
        <taxon>Prorocentraceae</taxon>
        <taxon>Prorocentrum</taxon>
    </lineage>
</organism>
<feature type="domain" description="Alcohol dehydrogenase-like N-terminal" evidence="10">
    <location>
        <begin position="309"/>
        <end position="433"/>
    </location>
</feature>
<evidence type="ECO:0000256" key="1">
    <source>
        <dbReference type="ARBA" id="ARBA00001947"/>
    </source>
</evidence>
<evidence type="ECO:0000256" key="3">
    <source>
        <dbReference type="ARBA" id="ARBA00013190"/>
    </source>
</evidence>
<gene>
    <name evidence="11" type="ORF">PCOR1329_LOCUS39144</name>
</gene>
<dbReference type="PANTHER" id="PTHR42940:SF3">
    <property type="entry name" value="ALCOHOL DEHYDROGENASE 1-RELATED"/>
    <property type="match status" value="1"/>
</dbReference>
<evidence type="ECO:0000256" key="4">
    <source>
        <dbReference type="ARBA" id="ARBA00022723"/>
    </source>
</evidence>
<comment type="caution">
    <text evidence="11">The sequence shown here is derived from an EMBL/GenBank/DDBJ whole genome shotgun (WGS) entry which is preliminary data.</text>
</comment>
<dbReference type="InterPro" id="IPR036291">
    <property type="entry name" value="NAD(P)-bd_dom_sf"/>
</dbReference>
<evidence type="ECO:0000313" key="12">
    <source>
        <dbReference type="Proteomes" id="UP001189429"/>
    </source>
</evidence>
<accession>A0ABN9THD6</accession>
<feature type="region of interest" description="Disordered" evidence="8">
    <location>
        <begin position="22"/>
        <end position="125"/>
    </location>
</feature>
<keyword evidence="4" id="KW-0479">Metal-binding</keyword>
<feature type="compositionally biased region" description="Basic residues" evidence="8">
    <location>
        <begin position="22"/>
        <end position="57"/>
    </location>
</feature>
<dbReference type="PANTHER" id="PTHR42940">
    <property type="entry name" value="ALCOHOL DEHYDROGENASE 1-RELATED"/>
    <property type="match status" value="1"/>
</dbReference>
<proteinExistence type="inferred from homology"/>
<dbReference type="InterPro" id="IPR013149">
    <property type="entry name" value="ADH-like_C"/>
</dbReference>
<evidence type="ECO:0000256" key="2">
    <source>
        <dbReference type="ARBA" id="ARBA00008072"/>
    </source>
</evidence>
<evidence type="ECO:0000256" key="5">
    <source>
        <dbReference type="ARBA" id="ARBA00022833"/>
    </source>
</evidence>
<sequence length="657" mass="70396">MPAPLAARWPRACRGVRQGLLRRRARRTRSPGTRAARRRRRGGARRAPVSRRWRRAQRSTEGAPVLLPISARSAGGQEKPRWSNAEGGEGLPRAALHGAGGSASPAPSPATARSRRSERRVTFGKEEVQQFEAVGKMRMSGQDLPAGAHPSDWMLCKSRFERPPIAPTHGTQYNGARLSDTCFKGDRPHVFVIGDWGGVTREGSAEHGLLRSLVALRLRHGGTAPTVARPFFSLALATPAPVGQLLAGGDVESSALSSGLSGSLACPTPAQGLVLRRSRPAGTACAAVFHGPGRPFELQEVPLPSRLRPNELLVRLEVASICGSDLRAVAGRAEEPAPLVLGREGVGTIEAMGPEGITRGSSDSVLREGDRVTFATSASCGVCPECALHKLPQKCVSVLKYGQTSMSSGCGLNGTFATHILLRPGTHVVKVPEALGSRECAPANDDLATVCNVLDTARLPRYGSNSSAMVQGANLMGIYAVAWLRHRVGMESVFCTDKNPERLRIAEQFGAIPMLVREGEDERMERARVVRERRPRGVDVVMEASGASDAIVEGVQLLRNGGHYAFAGMADSRDDSRLSLLTGETIIRKCLTIRGAYRYAPWNLGQAVDFLAEFQESLPLESLLSPTSRDLGGLQQSFDEAARGSHCRVLAVCEPPS</sequence>
<reference evidence="11" key="1">
    <citation type="submission" date="2023-10" db="EMBL/GenBank/DDBJ databases">
        <authorList>
            <person name="Chen Y."/>
            <person name="Shah S."/>
            <person name="Dougan E. K."/>
            <person name="Thang M."/>
            <person name="Chan C."/>
        </authorList>
    </citation>
    <scope>NUCLEOTIDE SEQUENCE [LARGE SCALE GENOMIC DNA]</scope>
</reference>
<comment type="similarity">
    <text evidence="2">Belongs to the zinc-containing alcohol dehydrogenase family.</text>
</comment>
<keyword evidence="6" id="KW-0560">Oxidoreductase</keyword>
<keyword evidence="12" id="KW-1185">Reference proteome</keyword>